<dbReference type="EnsemblPlants" id="evm.model.10.1166">
    <property type="protein sequence ID" value="cds.evm.model.10.1166"/>
    <property type="gene ID" value="evm.TU.10.1166"/>
</dbReference>
<protein>
    <submittedName>
        <fullName evidence="1">Uncharacterized protein</fullName>
    </submittedName>
</protein>
<proteinExistence type="predicted"/>
<organism evidence="1 2">
    <name type="scientific">Cannabis sativa</name>
    <name type="common">Hemp</name>
    <name type="synonym">Marijuana</name>
    <dbReference type="NCBI Taxonomy" id="3483"/>
    <lineage>
        <taxon>Eukaryota</taxon>
        <taxon>Viridiplantae</taxon>
        <taxon>Streptophyta</taxon>
        <taxon>Embryophyta</taxon>
        <taxon>Tracheophyta</taxon>
        <taxon>Spermatophyta</taxon>
        <taxon>Magnoliopsida</taxon>
        <taxon>eudicotyledons</taxon>
        <taxon>Gunneridae</taxon>
        <taxon>Pentapetalae</taxon>
        <taxon>rosids</taxon>
        <taxon>fabids</taxon>
        <taxon>Rosales</taxon>
        <taxon>Cannabaceae</taxon>
        <taxon>Cannabis</taxon>
    </lineage>
</organism>
<accession>A0A803QIQ1</accession>
<reference evidence="1" key="1">
    <citation type="submission" date="2021-03" db="UniProtKB">
        <authorList>
            <consortium name="EnsemblPlants"/>
        </authorList>
    </citation>
    <scope>IDENTIFICATION</scope>
</reference>
<name>A0A803QIQ1_CANSA</name>
<dbReference type="Gramene" id="evm.model.10.1166">
    <property type="protein sequence ID" value="cds.evm.model.10.1166"/>
    <property type="gene ID" value="evm.TU.10.1166"/>
</dbReference>
<dbReference type="Proteomes" id="UP000596661">
    <property type="component" value="Unassembled WGS sequence"/>
</dbReference>
<dbReference type="EMBL" id="UZAU01000818">
    <property type="status" value="NOT_ANNOTATED_CDS"/>
    <property type="molecule type" value="Genomic_DNA"/>
</dbReference>
<evidence type="ECO:0000313" key="2">
    <source>
        <dbReference type="Proteomes" id="UP000596661"/>
    </source>
</evidence>
<evidence type="ECO:0000313" key="1">
    <source>
        <dbReference type="EnsemblPlants" id="cds.evm.model.10.1166"/>
    </source>
</evidence>
<keyword evidence="2" id="KW-1185">Reference proteome</keyword>
<sequence length="119" mass="13101">MFLLTPKDSLTYAKIVEGSISFHESFAETVRCLEILEGEGVEVFGWAYGFEILGKDLVHDWVLGVEIVVKGSGVGNSDGVAPERATTSGVEVLVVVELLLGKIQRRRTCGKMIKRRKAY</sequence>
<dbReference type="AlphaFoldDB" id="A0A803QIQ1"/>